<dbReference type="EnsemblPlants" id="TraesCS4A02G448700.1">
    <property type="protein sequence ID" value="TraesCS4A02G448700.1"/>
    <property type="gene ID" value="TraesCS4A02G448700"/>
</dbReference>
<dbReference type="SUPFAM" id="SSF52058">
    <property type="entry name" value="L domain-like"/>
    <property type="match status" value="1"/>
</dbReference>
<dbReference type="Proteomes" id="UP000019116">
    <property type="component" value="Chromosome 4A"/>
</dbReference>
<dbReference type="Gramene" id="TraesKAR4A01G0462130.1">
    <property type="protein sequence ID" value="cds.TraesKAR4A01G0462130.1"/>
    <property type="gene ID" value="TraesKAR4A01G0462130"/>
</dbReference>
<evidence type="ECO:0000256" key="5">
    <source>
        <dbReference type="ARBA" id="ARBA00022821"/>
    </source>
</evidence>
<evidence type="ECO:0000256" key="2">
    <source>
        <dbReference type="ARBA" id="ARBA00022614"/>
    </source>
</evidence>
<dbReference type="PANTHER" id="PTHR23155">
    <property type="entry name" value="DISEASE RESISTANCE PROTEIN RP"/>
    <property type="match status" value="1"/>
</dbReference>
<feature type="domain" description="Disease resistance R13L4/SHOC-2-like LRR" evidence="11">
    <location>
        <begin position="554"/>
        <end position="662"/>
    </location>
</feature>
<dbReference type="InterPro" id="IPR027417">
    <property type="entry name" value="P-loop_NTPase"/>
</dbReference>
<dbReference type="PRINTS" id="PR00364">
    <property type="entry name" value="DISEASERSIST"/>
</dbReference>
<evidence type="ECO:0000259" key="10">
    <source>
        <dbReference type="Pfam" id="PF23559"/>
    </source>
</evidence>
<feature type="domain" description="Disease resistance N-terminal" evidence="9">
    <location>
        <begin position="16"/>
        <end position="98"/>
    </location>
</feature>
<evidence type="ECO:0000256" key="6">
    <source>
        <dbReference type="ARBA" id="ARBA00023054"/>
    </source>
</evidence>
<dbReference type="PaxDb" id="4565-Traes_4AL_E99E44B3C.1"/>
<dbReference type="AlphaFoldDB" id="A0A3B6I6D6"/>
<feature type="domain" description="NB-ARC" evidence="8">
    <location>
        <begin position="184"/>
        <end position="347"/>
    </location>
</feature>
<keyword evidence="5" id="KW-0611">Plant defense</keyword>
<dbReference type="Gramene" id="TraesCAD_scaffold_098956_01G000200.1">
    <property type="protein sequence ID" value="TraesCAD_scaffold_098956_01G000200.1"/>
    <property type="gene ID" value="TraesCAD_scaffold_098956_01G000200"/>
</dbReference>
<dbReference type="InterPro" id="IPR038005">
    <property type="entry name" value="RX-like_CC"/>
</dbReference>
<evidence type="ECO:0000313" key="13">
    <source>
        <dbReference type="Proteomes" id="UP000019116"/>
    </source>
</evidence>
<dbReference type="InterPro" id="IPR032675">
    <property type="entry name" value="LRR_dom_sf"/>
</dbReference>
<feature type="chain" id="PRO_5043175367" evidence="7">
    <location>
        <begin position="26"/>
        <end position="1014"/>
    </location>
</feature>
<evidence type="ECO:0000259" key="8">
    <source>
        <dbReference type="Pfam" id="PF00931"/>
    </source>
</evidence>
<name>A0A3B6I6D6_WHEAT</name>
<dbReference type="Gramene" id="TraesWEE_scaffold_080754_01G000200.1">
    <property type="protein sequence ID" value="TraesWEE_scaffold_080754_01G000200.1"/>
    <property type="gene ID" value="TraesWEE_scaffold_080754_01G000200"/>
</dbReference>
<feature type="domain" description="Disease resistance protein winged helix" evidence="10">
    <location>
        <begin position="437"/>
        <end position="507"/>
    </location>
</feature>
<dbReference type="SMR" id="A0A3B6I6D6"/>
<evidence type="ECO:0000313" key="12">
    <source>
        <dbReference type="EnsemblPlants" id="TraesCS4A02G448700.1"/>
    </source>
</evidence>
<dbReference type="Gene3D" id="3.40.50.300">
    <property type="entry name" value="P-loop containing nucleotide triphosphate hydrolases"/>
    <property type="match status" value="1"/>
</dbReference>
<dbReference type="Gene3D" id="1.20.5.4130">
    <property type="match status" value="1"/>
</dbReference>
<protein>
    <submittedName>
        <fullName evidence="12">Uncharacterized protein</fullName>
    </submittedName>
</protein>
<dbReference type="SUPFAM" id="SSF52540">
    <property type="entry name" value="P-loop containing nucleoside triphosphate hydrolases"/>
    <property type="match status" value="1"/>
</dbReference>
<dbReference type="InterPro" id="IPR036388">
    <property type="entry name" value="WH-like_DNA-bd_sf"/>
</dbReference>
<dbReference type="InterPro" id="IPR002182">
    <property type="entry name" value="NB-ARC"/>
</dbReference>
<dbReference type="Gramene" id="TraesCS4A02G448700.1">
    <property type="protein sequence ID" value="TraesCS4A02G448700.1"/>
    <property type="gene ID" value="TraesCS4A02G448700"/>
</dbReference>
<dbReference type="InterPro" id="IPR042197">
    <property type="entry name" value="Apaf_helical"/>
</dbReference>
<feature type="signal peptide" evidence="7">
    <location>
        <begin position="1"/>
        <end position="25"/>
    </location>
</feature>
<dbReference type="Gene3D" id="1.10.8.430">
    <property type="entry name" value="Helical domain of apoptotic protease-activating factors"/>
    <property type="match status" value="1"/>
</dbReference>
<accession>A0A3B6I6D6</accession>
<dbReference type="GO" id="GO:0043531">
    <property type="term" value="F:ADP binding"/>
    <property type="evidence" value="ECO:0007669"/>
    <property type="project" value="InterPro"/>
</dbReference>
<dbReference type="InterPro" id="IPR058922">
    <property type="entry name" value="WHD_DRP"/>
</dbReference>
<evidence type="ECO:0000259" key="9">
    <source>
        <dbReference type="Pfam" id="PF18052"/>
    </source>
</evidence>
<reference evidence="12" key="2">
    <citation type="submission" date="2018-10" db="UniProtKB">
        <authorList>
            <consortium name="EnsemblPlants"/>
        </authorList>
    </citation>
    <scope>IDENTIFICATION</scope>
</reference>
<dbReference type="Gramene" id="TraesCLE_scaffold_001159_01G000800.1">
    <property type="protein sequence ID" value="TraesCLE_scaffold_001159_01G000800.1"/>
    <property type="gene ID" value="TraesCLE_scaffold_001159_01G000800"/>
</dbReference>
<evidence type="ECO:0000256" key="1">
    <source>
        <dbReference type="ARBA" id="ARBA00008894"/>
    </source>
</evidence>
<dbReference type="Gene3D" id="1.10.10.10">
    <property type="entry name" value="Winged helix-like DNA-binding domain superfamily/Winged helix DNA-binding domain"/>
    <property type="match status" value="1"/>
</dbReference>
<dbReference type="GO" id="GO:0042742">
    <property type="term" value="P:defense response to bacterium"/>
    <property type="evidence" value="ECO:0007669"/>
    <property type="project" value="UniProtKB-ARBA"/>
</dbReference>
<feature type="domain" description="Disease resistance R13L4/SHOC-2-like LRR" evidence="11">
    <location>
        <begin position="716"/>
        <end position="955"/>
    </location>
</feature>
<dbReference type="Gene3D" id="3.80.10.10">
    <property type="entry name" value="Ribonuclease Inhibitor"/>
    <property type="match status" value="2"/>
</dbReference>
<keyword evidence="6" id="KW-0175">Coiled coil</keyword>
<dbReference type="GO" id="GO:0002758">
    <property type="term" value="P:innate immune response-activating signaling pathway"/>
    <property type="evidence" value="ECO:0007669"/>
    <property type="project" value="UniProtKB-ARBA"/>
</dbReference>
<keyword evidence="13" id="KW-1185">Reference proteome</keyword>
<organism evidence="12">
    <name type="scientific">Triticum aestivum</name>
    <name type="common">Wheat</name>
    <dbReference type="NCBI Taxonomy" id="4565"/>
    <lineage>
        <taxon>Eukaryota</taxon>
        <taxon>Viridiplantae</taxon>
        <taxon>Streptophyta</taxon>
        <taxon>Embryophyta</taxon>
        <taxon>Tracheophyta</taxon>
        <taxon>Spermatophyta</taxon>
        <taxon>Magnoliopsida</taxon>
        <taxon>Liliopsida</taxon>
        <taxon>Poales</taxon>
        <taxon>Poaceae</taxon>
        <taxon>BOP clade</taxon>
        <taxon>Pooideae</taxon>
        <taxon>Triticodae</taxon>
        <taxon>Triticeae</taxon>
        <taxon>Triticinae</taxon>
        <taxon>Triticum</taxon>
    </lineage>
</organism>
<keyword evidence="4" id="KW-0547">Nucleotide-binding</keyword>
<dbReference type="STRING" id="4565.A0A3B6I6D6"/>
<dbReference type="OrthoDB" id="680011at2759"/>
<dbReference type="Gramene" id="TraesCS4A03G1123000.1">
    <property type="protein sequence ID" value="TraesCS4A03G1123000.1.CDS"/>
    <property type="gene ID" value="TraesCS4A03G1123000"/>
</dbReference>
<keyword evidence="3" id="KW-0677">Repeat</keyword>
<dbReference type="Pfam" id="PF23598">
    <property type="entry name" value="LRR_14"/>
    <property type="match status" value="2"/>
</dbReference>
<dbReference type="InterPro" id="IPR055414">
    <property type="entry name" value="LRR_R13L4/SHOC2-like"/>
</dbReference>
<dbReference type="OMA" id="NCEREAS"/>
<dbReference type="Pfam" id="PF23559">
    <property type="entry name" value="WHD_DRP"/>
    <property type="match status" value="1"/>
</dbReference>
<keyword evidence="2" id="KW-0433">Leucine-rich repeat</keyword>
<dbReference type="Pfam" id="PF18052">
    <property type="entry name" value="Rx_N"/>
    <property type="match status" value="1"/>
</dbReference>
<dbReference type="FunFam" id="1.10.10.10:FF:000322">
    <property type="entry name" value="Probable disease resistance protein At1g63360"/>
    <property type="match status" value="1"/>
</dbReference>
<dbReference type="InterPro" id="IPR041118">
    <property type="entry name" value="Rx_N"/>
</dbReference>
<proteinExistence type="inferred from homology"/>
<keyword evidence="7" id="KW-0732">Signal</keyword>
<evidence type="ECO:0000256" key="4">
    <source>
        <dbReference type="ARBA" id="ARBA00022741"/>
    </source>
</evidence>
<dbReference type="Gramene" id="TraesJAG4A03G02207750.1">
    <property type="protein sequence ID" value="TraesJAG4A03G02207750.1"/>
    <property type="gene ID" value="TraesJAG4A03G02207750"/>
</dbReference>
<sequence length="1014" mass="113759">MAGTTVSMAMMMLVGAISKAASAAAAEMSLLMGVRKDIWFIKDELETMYAFLLATEATKNKNILLKVWAKQIRDLAYGIEDCLDEFMVHVKSHSLSCQLFKIKDRHRIANQIRNLKSRVEEVSSRNTHYNKIMTDASNSVDKVNSYMEDIRSHSAGNIDEAELVGFVKPKEELIKMMDVNAGDGLSKVICVVGMGGLGKTTLARKLYESKVNIVSKFSCCAWVTVSKSFSKIEMLKDMIRQLLGSGSLKKCLNELEGKEVQVDDLGNYLREELVEKRYFIVLDDLWTIDAWKGITNIAFPVSNNKCSRVIVTTRDVGLAEQCTSESLIYHLKHLQISDATNLLLRKSRKTREDMKNDKKMKIVVTKIMKKCGGLPLAILTIGGILATKKLTESESIYKQIPSELESNPSLEALRSIVTLSYNYLPSHLKSCFLYLSLFPEDFEIKRRRVVERWIVEGFVRTNGGVNIEDVGISYFNELINRSMIQPSRVNMEGIVKSCRVHDIMRDVMVSISRDENFVNIASGNAASPVEQNFRHVSYHGSKCQNIDTYWCNNVRSVTVFGERSIEQSSPVFSHDLRMLRAMDLEDAQFKITQKDIEIIGLLRHLKYVNIQCGSNSHVCKLPRSIGKLQYLQTLDIRNTYITSLPAEIGKLQSLHSLRCGRKYWHNDSDSYVPIGCLVDTLCLPMMFTPLGNPDLHDYLIAELRMVYSGRWFKSEGLRVPKGIGNLKELHILEVVDIKRTCRRATKELGKLTQLQKLRVVAEGASTKKCKILCAAIEELSSLSSLGVDAGSLKWIDSISCPPPFLRTLKLDGLLGEVPGWFKHLMNLVKLYLKGSHMKEGGKSMEILGALPNLMLLHQYSNSYGGEKLVFKVGSFPKLRKLDVFLHCKLTELRFEEGTSPYLEKIEIGDCMLRSGIIGIQHLPRLNEISLGDGCKVAKLGLLQGEVEAHPNHPVLRLLWGRGYHDLRVVTDVSSAAAQVIEVATGPSVVLSEQAAVGERSSQVLTGSDSEDDLR</sequence>
<evidence type="ECO:0000259" key="11">
    <source>
        <dbReference type="Pfam" id="PF23598"/>
    </source>
</evidence>
<dbReference type="Pfam" id="PF00931">
    <property type="entry name" value="NB-ARC"/>
    <property type="match status" value="1"/>
</dbReference>
<reference evidence="12" key="1">
    <citation type="submission" date="2018-08" db="EMBL/GenBank/DDBJ databases">
        <authorList>
            <person name="Rossello M."/>
        </authorList>
    </citation>
    <scope>NUCLEOTIDE SEQUENCE [LARGE SCALE GENOMIC DNA]</scope>
    <source>
        <strain evidence="12">cv. Chinese Spring</strain>
    </source>
</reference>
<dbReference type="GO" id="GO:0009626">
    <property type="term" value="P:plant-type hypersensitive response"/>
    <property type="evidence" value="ECO:0007669"/>
    <property type="project" value="UniProtKB-ARBA"/>
</dbReference>
<dbReference type="InterPro" id="IPR044974">
    <property type="entry name" value="Disease_R_plants"/>
</dbReference>
<dbReference type="PANTHER" id="PTHR23155:SF963">
    <property type="entry name" value="OS06G0287000 PROTEIN"/>
    <property type="match status" value="1"/>
</dbReference>
<dbReference type="CDD" id="cd14798">
    <property type="entry name" value="RX-CC_like"/>
    <property type="match status" value="1"/>
</dbReference>
<evidence type="ECO:0000256" key="3">
    <source>
        <dbReference type="ARBA" id="ARBA00022737"/>
    </source>
</evidence>
<comment type="similarity">
    <text evidence="1">Belongs to the disease resistance NB-LRR family.</text>
</comment>
<evidence type="ECO:0000256" key="7">
    <source>
        <dbReference type="SAM" id="SignalP"/>
    </source>
</evidence>